<evidence type="ECO:0000313" key="3">
    <source>
        <dbReference type="EMBL" id="QJR10783.1"/>
    </source>
</evidence>
<dbReference type="InterPro" id="IPR005654">
    <property type="entry name" value="ATPase_AFG1-like"/>
</dbReference>
<dbReference type="SUPFAM" id="SSF52540">
    <property type="entry name" value="P-loop containing nucleoside triphosphate hydrolases"/>
    <property type="match status" value="1"/>
</dbReference>
<dbReference type="EMBL" id="CP053069">
    <property type="protein sequence ID" value="QJR10783.1"/>
    <property type="molecule type" value="Genomic_DNA"/>
</dbReference>
<dbReference type="GO" id="GO:0005524">
    <property type="term" value="F:ATP binding"/>
    <property type="evidence" value="ECO:0007669"/>
    <property type="project" value="UniProtKB-KW"/>
</dbReference>
<keyword evidence="4" id="KW-1185">Reference proteome</keyword>
<dbReference type="RefSeq" id="WP_171091584.1">
    <property type="nucleotide sequence ID" value="NZ_CP053069.1"/>
</dbReference>
<dbReference type="GO" id="GO:0016887">
    <property type="term" value="F:ATP hydrolysis activity"/>
    <property type="evidence" value="ECO:0007669"/>
    <property type="project" value="InterPro"/>
</dbReference>
<organism evidence="3 4">
    <name type="scientific">Usitatibacter rugosus</name>
    <dbReference type="NCBI Taxonomy" id="2732067"/>
    <lineage>
        <taxon>Bacteria</taxon>
        <taxon>Pseudomonadati</taxon>
        <taxon>Pseudomonadota</taxon>
        <taxon>Betaproteobacteria</taxon>
        <taxon>Nitrosomonadales</taxon>
        <taxon>Usitatibacteraceae</taxon>
        <taxon>Usitatibacter</taxon>
    </lineage>
</organism>
<evidence type="ECO:0000256" key="1">
    <source>
        <dbReference type="ARBA" id="ARBA00022741"/>
    </source>
</evidence>
<dbReference type="PANTHER" id="PTHR12169">
    <property type="entry name" value="ATPASE N2B"/>
    <property type="match status" value="1"/>
</dbReference>
<proteinExistence type="predicted"/>
<dbReference type="Gene3D" id="3.40.50.300">
    <property type="entry name" value="P-loop containing nucleotide triphosphate hydrolases"/>
    <property type="match status" value="1"/>
</dbReference>
<dbReference type="GO" id="GO:0005737">
    <property type="term" value="C:cytoplasm"/>
    <property type="evidence" value="ECO:0007669"/>
    <property type="project" value="TreeGrafter"/>
</dbReference>
<dbReference type="InterPro" id="IPR027417">
    <property type="entry name" value="P-loop_NTPase"/>
</dbReference>
<keyword evidence="3" id="KW-0132">Cell division</keyword>
<dbReference type="AlphaFoldDB" id="A0A6M4GWQ4"/>
<dbReference type="KEGG" id="uru:DSM104443_01852"/>
<dbReference type="NCBIfam" id="NF040713">
    <property type="entry name" value="ZapE"/>
    <property type="match status" value="1"/>
</dbReference>
<keyword evidence="3" id="KW-0131">Cell cycle</keyword>
<accession>A0A6M4GWQ4</accession>
<sequence length="405" mass="46772">MQAPDDFEIPEIDEEVDDGSRFSGPLEWYWHFSQRADFSADADQLKVLNELERLFGELEDYRQYRSGPLNRLVTTLGAGKKPPRGMYIWGGVGRGKSLMMDAFFKVSRHRRKRRVHFHEFMREIHARLRQLSGEENPIEAVSTEIAKETRLLAFDEFHVSDIADAMILGRLLEKLIEKGVVIVLTSNYKPDDLYPNGLQRERFLPAIRVLNENLDVLHLGGGTDHRRRLLDELKVYYSPIDEQADANLARFFEAMTKATYTENGTIEIGNRPVLYRRRAKGVIWFAFSELFEKPRSQVDYLEIASAYHTVLISGVPQMKAEKTDVIRRFTWMVDVFYDQRVKLVLSAEVPPEELVAPVTEQTGPQKMVRTEFARTASRLREMQSKDYFSRKHASAANPQVLQAKA</sequence>
<dbReference type="Proteomes" id="UP000501534">
    <property type="component" value="Chromosome"/>
</dbReference>
<name>A0A6M4GWQ4_9PROT</name>
<reference evidence="3 4" key="1">
    <citation type="submission" date="2020-04" db="EMBL/GenBank/DDBJ databases">
        <title>Usitatibacter rugosus gen. nov., sp. nov. and Usitatibacter palustris sp. nov., novel members of Usitatibacteraceae fam. nov. within the order Nitrosomonadales isolated from soil.</title>
        <authorList>
            <person name="Huber K.J."/>
            <person name="Neumann-Schaal M."/>
            <person name="Geppert A."/>
            <person name="Luckner M."/>
            <person name="Wanner G."/>
            <person name="Overmann J."/>
        </authorList>
    </citation>
    <scope>NUCLEOTIDE SEQUENCE [LARGE SCALE GENOMIC DNA]</scope>
    <source>
        <strain evidence="3 4">0125_3</strain>
    </source>
</reference>
<evidence type="ECO:0000313" key="4">
    <source>
        <dbReference type="Proteomes" id="UP000501534"/>
    </source>
</evidence>
<keyword evidence="2" id="KW-0067">ATP-binding</keyword>
<dbReference type="GO" id="GO:0051301">
    <property type="term" value="P:cell division"/>
    <property type="evidence" value="ECO:0007669"/>
    <property type="project" value="UniProtKB-KW"/>
</dbReference>
<keyword evidence="1" id="KW-0547">Nucleotide-binding</keyword>
<gene>
    <name evidence="3" type="primary">zapE</name>
    <name evidence="3" type="ORF">DSM104443_01852</name>
</gene>
<evidence type="ECO:0000256" key="2">
    <source>
        <dbReference type="ARBA" id="ARBA00022840"/>
    </source>
</evidence>
<protein>
    <submittedName>
        <fullName evidence="3">Cell division protein ZapE</fullName>
    </submittedName>
</protein>
<dbReference type="Pfam" id="PF03969">
    <property type="entry name" value="AFG1_ATPase"/>
    <property type="match status" value="1"/>
</dbReference>
<dbReference type="PANTHER" id="PTHR12169:SF6">
    <property type="entry name" value="AFG1-LIKE ATPASE"/>
    <property type="match status" value="1"/>
</dbReference>